<accession>A0A3D9UL98</accession>
<evidence type="ECO:0000259" key="2">
    <source>
        <dbReference type="Pfam" id="PF14230"/>
    </source>
</evidence>
<dbReference type="Proteomes" id="UP000256253">
    <property type="component" value="Unassembled WGS sequence"/>
</dbReference>
<proteinExistence type="predicted"/>
<evidence type="ECO:0000313" key="3">
    <source>
        <dbReference type="EMBL" id="REF29193.1"/>
    </source>
</evidence>
<evidence type="ECO:0000313" key="4">
    <source>
        <dbReference type="Proteomes" id="UP000256253"/>
    </source>
</evidence>
<evidence type="ECO:0000256" key="1">
    <source>
        <dbReference type="SAM" id="SignalP"/>
    </source>
</evidence>
<feature type="chain" id="PRO_5039215195" evidence="1">
    <location>
        <begin position="25"/>
        <end position="100"/>
    </location>
</feature>
<dbReference type="InterPro" id="IPR025637">
    <property type="entry name" value="DUF4333"/>
</dbReference>
<dbReference type="AlphaFoldDB" id="A0A3D9UL98"/>
<keyword evidence="1" id="KW-0732">Signal</keyword>
<gene>
    <name evidence="3" type="ORF">DFJ65_0127</name>
</gene>
<dbReference type="PROSITE" id="PS51257">
    <property type="entry name" value="PROKAR_LIPOPROTEIN"/>
    <property type="match status" value="1"/>
</dbReference>
<name>A0A3D9UL98_9MICO</name>
<dbReference type="RefSeq" id="WP_170143943.1">
    <property type="nucleotide sequence ID" value="NZ_QTUA01000001.1"/>
</dbReference>
<comment type="caution">
    <text evidence="3">The sequence shown here is derived from an EMBL/GenBank/DDBJ whole genome shotgun (WGS) entry which is preliminary data.</text>
</comment>
<keyword evidence="4" id="KW-1185">Reference proteome</keyword>
<feature type="signal peptide" evidence="1">
    <location>
        <begin position="1"/>
        <end position="24"/>
    </location>
</feature>
<dbReference type="Pfam" id="PF14230">
    <property type="entry name" value="DUF4333"/>
    <property type="match status" value="1"/>
</dbReference>
<dbReference type="EMBL" id="QTUA01000001">
    <property type="protein sequence ID" value="REF29193.1"/>
    <property type="molecule type" value="Genomic_DNA"/>
</dbReference>
<organism evidence="3 4">
    <name type="scientific">Calidifontibacter indicus</name>
    <dbReference type="NCBI Taxonomy" id="419650"/>
    <lineage>
        <taxon>Bacteria</taxon>
        <taxon>Bacillati</taxon>
        <taxon>Actinomycetota</taxon>
        <taxon>Actinomycetes</taxon>
        <taxon>Micrococcales</taxon>
        <taxon>Dermacoccaceae</taxon>
        <taxon>Calidifontibacter</taxon>
    </lineage>
</organism>
<feature type="domain" description="DUF4333" evidence="2">
    <location>
        <begin position="21"/>
        <end position="90"/>
    </location>
</feature>
<reference evidence="3 4" key="1">
    <citation type="submission" date="2018-08" db="EMBL/GenBank/DDBJ databases">
        <title>Sequencing the genomes of 1000 actinobacteria strains.</title>
        <authorList>
            <person name="Klenk H.-P."/>
        </authorList>
    </citation>
    <scope>NUCLEOTIDE SEQUENCE [LARGE SCALE GENOMIC DNA]</scope>
    <source>
        <strain evidence="3 4">DSM 22967</strain>
    </source>
</reference>
<sequence length="100" mass="10381">MTSRVRRGAAAALTSALLIGGVTACSSEAAVKKSDVEKQIESRISSSGTNIKDVKCDDNLKAKKGATTDCEAKVDGTTQKFKATVTSVDGKTVHYSISKG</sequence>
<protein>
    <submittedName>
        <fullName evidence="3">Uncharacterized protein DUF4333</fullName>
    </submittedName>
</protein>